<name>A0A1Y1YV14_9PLEO</name>
<gene>
    <name evidence="1" type="ORF">BCR34DRAFT_493763</name>
</gene>
<comment type="caution">
    <text evidence="1">The sequence shown here is derived from an EMBL/GenBank/DDBJ whole genome shotgun (WGS) entry which is preliminary data.</text>
</comment>
<dbReference type="PANTHER" id="PTHR34997:SF21">
    <property type="entry name" value="LYSM DOMAIN-CONTAINING PROTEIN"/>
    <property type="match status" value="1"/>
</dbReference>
<accession>A0A1Y1YV14</accession>
<dbReference type="InterPro" id="IPR052210">
    <property type="entry name" value="LysM1-like"/>
</dbReference>
<keyword evidence="2" id="KW-1185">Reference proteome</keyword>
<dbReference type="STRING" id="1231657.A0A1Y1YV14"/>
<dbReference type="Proteomes" id="UP000193144">
    <property type="component" value="Unassembled WGS sequence"/>
</dbReference>
<dbReference type="EMBL" id="MCFA01000168">
    <property type="protein sequence ID" value="ORY01577.1"/>
    <property type="molecule type" value="Genomic_DNA"/>
</dbReference>
<organism evidence="1 2">
    <name type="scientific">Clohesyomyces aquaticus</name>
    <dbReference type="NCBI Taxonomy" id="1231657"/>
    <lineage>
        <taxon>Eukaryota</taxon>
        <taxon>Fungi</taxon>
        <taxon>Dikarya</taxon>
        <taxon>Ascomycota</taxon>
        <taxon>Pezizomycotina</taxon>
        <taxon>Dothideomycetes</taxon>
        <taxon>Pleosporomycetidae</taxon>
        <taxon>Pleosporales</taxon>
        <taxon>Lindgomycetaceae</taxon>
        <taxon>Clohesyomyces</taxon>
    </lineage>
</organism>
<protein>
    <recommendedName>
        <fullName evidence="3">LysM domain-containing protein</fullName>
    </recommendedName>
</protein>
<evidence type="ECO:0000313" key="2">
    <source>
        <dbReference type="Proteomes" id="UP000193144"/>
    </source>
</evidence>
<evidence type="ECO:0000313" key="1">
    <source>
        <dbReference type="EMBL" id="ORY01577.1"/>
    </source>
</evidence>
<evidence type="ECO:0008006" key="3">
    <source>
        <dbReference type="Google" id="ProtNLM"/>
    </source>
</evidence>
<dbReference type="OrthoDB" id="5985073at2759"/>
<reference evidence="1 2" key="1">
    <citation type="submission" date="2016-07" db="EMBL/GenBank/DDBJ databases">
        <title>Pervasive Adenine N6-methylation of Active Genes in Fungi.</title>
        <authorList>
            <consortium name="DOE Joint Genome Institute"/>
            <person name="Mondo S.J."/>
            <person name="Dannebaum R.O."/>
            <person name="Kuo R.C."/>
            <person name="Labutti K."/>
            <person name="Haridas S."/>
            <person name="Kuo A."/>
            <person name="Salamov A."/>
            <person name="Ahrendt S.R."/>
            <person name="Lipzen A."/>
            <person name="Sullivan W."/>
            <person name="Andreopoulos W.B."/>
            <person name="Clum A."/>
            <person name="Lindquist E."/>
            <person name="Daum C."/>
            <person name="Ramamoorthy G.K."/>
            <person name="Gryganskyi A."/>
            <person name="Culley D."/>
            <person name="Magnuson J.K."/>
            <person name="James T.Y."/>
            <person name="O'Malley M.A."/>
            <person name="Stajich J.E."/>
            <person name="Spatafora J.W."/>
            <person name="Visel A."/>
            <person name="Grigoriev I.V."/>
        </authorList>
    </citation>
    <scope>NUCLEOTIDE SEQUENCE [LARGE SCALE GENOMIC DNA]</scope>
    <source>
        <strain evidence="1 2">CBS 115471</strain>
    </source>
</reference>
<sequence>MTNGSDIWTYKYAEGSRMDCEIYTNGTQFGDNASCADVSKGYGVTVQNLTLESVLLTSNCALDGKLTYCVEQTRINATKFTQYCTFADSPDYGFTCPEFLAAWGIDLEEFSAWNPGVGSNCENWLLGKSHLQLFIPHFRQPGIVSTCNQFAMANVSAPVLDPCGIIETKFGLQHGRFVAWIPALGVNCKFVHL</sequence>
<dbReference type="PANTHER" id="PTHR34997">
    <property type="entry name" value="AM15"/>
    <property type="match status" value="1"/>
</dbReference>
<dbReference type="AlphaFoldDB" id="A0A1Y1YV14"/>
<proteinExistence type="predicted"/>
<dbReference type="GO" id="GO:0008061">
    <property type="term" value="F:chitin binding"/>
    <property type="evidence" value="ECO:0007669"/>
    <property type="project" value="InterPro"/>
</dbReference>